<dbReference type="GO" id="GO:0006450">
    <property type="term" value="P:regulation of translational fidelity"/>
    <property type="evidence" value="ECO:0007669"/>
    <property type="project" value="InterPro"/>
</dbReference>
<dbReference type="SUPFAM" id="SSF46565">
    <property type="entry name" value="Chaperone J-domain"/>
    <property type="match status" value="1"/>
</dbReference>
<dbReference type="GO" id="GO:0051083">
    <property type="term" value="P:'de novo' cotranslational protein folding"/>
    <property type="evidence" value="ECO:0007669"/>
    <property type="project" value="InterPro"/>
</dbReference>
<dbReference type="PANTHER" id="PTHR43999:SF1">
    <property type="entry name" value="DNAJ HOMOLOG SUBFAMILY C MEMBER 2"/>
    <property type="match status" value="1"/>
</dbReference>
<dbReference type="InterPro" id="IPR044634">
    <property type="entry name" value="Zuotin/DnaJC2"/>
</dbReference>
<dbReference type="InterPro" id="IPR036869">
    <property type="entry name" value="J_dom_sf"/>
</dbReference>
<evidence type="ECO:0000256" key="4">
    <source>
        <dbReference type="SAM" id="Coils"/>
    </source>
</evidence>
<feature type="region of interest" description="Disordered" evidence="5">
    <location>
        <begin position="54"/>
        <end position="77"/>
    </location>
</feature>
<feature type="compositionally biased region" description="Basic and acidic residues" evidence="5">
    <location>
        <begin position="540"/>
        <end position="555"/>
    </location>
</feature>
<feature type="region of interest" description="Disordered" evidence="5">
    <location>
        <begin position="533"/>
        <end position="555"/>
    </location>
</feature>
<dbReference type="Pfam" id="PF16717">
    <property type="entry name" value="RAC_head"/>
    <property type="match status" value="1"/>
</dbReference>
<dbReference type="PRINTS" id="PR00625">
    <property type="entry name" value="JDOMAIN"/>
</dbReference>
<evidence type="ECO:0000256" key="3">
    <source>
        <dbReference type="ARBA" id="ARBA00023186"/>
    </source>
</evidence>
<accession>A0AAD9N6A1</accession>
<evidence type="ECO:0000256" key="2">
    <source>
        <dbReference type="ARBA" id="ARBA00022490"/>
    </source>
</evidence>
<feature type="compositionally biased region" description="Acidic residues" evidence="5">
    <location>
        <begin position="61"/>
        <end position="77"/>
    </location>
</feature>
<evidence type="ECO:0000313" key="8">
    <source>
        <dbReference type="Proteomes" id="UP001208570"/>
    </source>
</evidence>
<dbReference type="Gene3D" id="1.10.8.840">
    <property type="entry name" value="Ribosome-associated complex head domain"/>
    <property type="match status" value="1"/>
</dbReference>
<evidence type="ECO:0000256" key="1">
    <source>
        <dbReference type="ARBA" id="ARBA00004496"/>
    </source>
</evidence>
<dbReference type="InterPro" id="IPR042569">
    <property type="entry name" value="RAC_head_sf"/>
</dbReference>
<dbReference type="Pfam" id="PF23082">
    <property type="entry name" value="Myb_DNA-binding_2"/>
    <property type="match status" value="1"/>
</dbReference>
<dbReference type="GO" id="GO:0043022">
    <property type="term" value="F:ribosome binding"/>
    <property type="evidence" value="ECO:0007669"/>
    <property type="project" value="InterPro"/>
</dbReference>
<dbReference type="Gene3D" id="1.10.287.110">
    <property type="entry name" value="DnaJ domain"/>
    <property type="match status" value="1"/>
</dbReference>
<dbReference type="EMBL" id="JAODUP010000172">
    <property type="protein sequence ID" value="KAK2158365.1"/>
    <property type="molecule type" value="Genomic_DNA"/>
</dbReference>
<feature type="coiled-coil region" evidence="4">
    <location>
        <begin position="292"/>
        <end position="319"/>
    </location>
</feature>
<dbReference type="Pfam" id="PF00226">
    <property type="entry name" value="DnaJ"/>
    <property type="match status" value="1"/>
</dbReference>
<dbReference type="GO" id="GO:0005829">
    <property type="term" value="C:cytosol"/>
    <property type="evidence" value="ECO:0007669"/>
    <property type="project" value="TreeGrafter"/>
</dbReference>
<dbReference type="GO" id="GO:0030544">
    <property type="term" value="F:Hsp70 protein binding"/>
    <property type="evidence" value="ECO:0007669"/>
    <property type="project" value="InterPro"/>
</dbReference>
<dbReference type="Proteomes" id="UP001208570">
    <property type="component" value="Unassembled WGS sequence"/>
</dbReference>
<reference evidence="7" key="1">
    <citation type="journal article" date="2023" name="Mol. Biol. Evol.">
        <title>Third-Generation Sequencing Reveals the Adaptive Role of the Epigenome in Three Deep-Sea Polychaetes.</title>
        <authorList>
            <person name="Perez M."/>
            <person name="Aroh O."/>
            <person name="Sun Y."/>
            <person name="Lan Y."/>
            <person name="Juniper S.K."/>
            <person name="Young C.R."/>
            <person name="Angers B."/>
            <person name="Qian P.Y."/>
        </authorList>
    </citation>
    <scope>NUCLEOTIDE SEQUENCE</scope>
    <source>
        <strain evidence="7">P08H-3</strain>
    </source>
</reference>
<feature type="domain" description="J" evidence="6">
    <location>
        <begin position="94"/>
        <end position="167"/>
    </location>
</feature>
<organism evidence="7 8">
    <name type="scientific">Paralvinella palmiformis</name>
    <dbReference type="NCBI Taxonomy" id="53620"/>
    <lineage>
        <taxon>Eukaryota</taxon>
        <taxon>Metazoa</taxon>
        <taxon>Spiralia</taxon>
        <taxon>Lophotrochozoa</taxon>
        <taxon>Annelida</taxon>
        <taxon>Polychaeta</taxon>
        <taxon>Sedentaria</taxon>
        <taxon>Canalipalpata</taxon>
        <taxon>Terebellida</taxon>
        <taxon>Terebelliformia</taxon>
        <taxon>Alvinellidae</taxon>
        <taxon>Paralvinella</taxon>
    </lineage>
</organism>
<comment type="caution">
    <text evidence="7">The sequence shown here is derived from an EMBL/GenBank/DDBJ whole genome shotgun (WGS) entry which is preliminary data.</text>
</comment>
<keyword evidence="4" id="KW-0175">Coiled coil</keyword>
<proteinExistence type="predicted"/>
<evidence type="ECO:0000259" key="6">
    <source>
        <dbReference type="PROSITE" id="PS50076"/>
    </source>
</evidence>
<keyword evidence="2" id="KW-0963">Cytoplasm</keyword>
<dbReference type="SMART" id="SM00717">
    <property type="entry name" value="SANT"/>
    <property type="match status" value="1"/>
</dbReference>
<dbReference type="PROSITE" id="PS50076">
    <property type="entry name" value="DNAJ_2"/>
    <property type="match status" value="1"/>
</dbReference>
<evidence type="ECO:0000313" key="7">
    <source>
        <dbReference type="EMBL" id="KAK2158365.1"/>
    </source>
</evidence>
<protein>
    <recommendedName>
        <fullName evidence="6">J domain-containing protein</fullName>
    </recommendedName>
</protein>
<dbReference type="PANTHER" id="PTHR43999">
    <property type="entry name" value="DNAJ HOMOLOG SUBFAMILY C MEMBER 2"/>
    <property type="match status" value="1"/>
</dbReference>
<dbReference type="InterPro" id="IPR032003">
    <property type="entry name" value="RAC_head"/>
</dbReference>
<gene>
    <name evidence="7" type="ORF">LSH36_172g04007</name>
</gene>
<name>A0AAD9N6A1_9ANNE</name>
<dbReference type="InterPro" id="IPR054076">
    <property type="entry name" value="ZUO1-like_ZHD"/>
</dbReference>
<evidence type="ECO:0000256" key="5">
    <source>
        <dbReference type="SAM" id="MobiDB-lite"/>
    </source>
</evidence>
<dbReference type="Pfam" id="PF21884">
    <property type="entry name" value="ZUO1-like_ZHD"/>
    <property type="match status" value="1"/>
</dbReference>
<dbReference type="InterPro" id="IPR001623">
    <property type="entry name" value="DnaJ_domain"/>
</dbReference>
<comment type="subcellular location">
    <subcellularLocation>
        <location evidence="1">Cytoplasm</location>
    </subcellularLocation>
</comment>
<sequence>MTVNEEGVICLPPAEEGDTTQIFGKIPELVTVRYEPVGRWYEALCRRRLESNTLSHQSTESLEDEEEEVEVGEEDADEELLLRSLDPKEWKQQDHYAVIGLRKLRQKATYDEIKRAYKKKVLLHHPDKRRARGIPVKEGEEDYFTCITRAYEILGVPSKRRSYDSIDPEFDDSIPSVNAESKEHFYESFRPVFERNARWSTKKKVPELGDENTPFSDVDKFYSFWYDFDSWREYSYLDEEDKEKGENREERRWIEKQNKAARQKRKKEETARIRQLVDNSYACDPRIVRHKEEEKQRKLAEKQAKKDAVRAKVEEEKRISHKQSWNCINAWSAHQQLHLIFIRKLKMILKPVRVFNISFEQIREAALEEERKVKEKEEEEARIQAAAVKKEKEALKKALKKERKTFRNTVKEYDYFASDDTQKIEYMQEVDKLAELLSLTSLQDLNSSLTSGDREKAKDAFFKQVSDMHVKEEEEKRKQLELLRSQSSGGGQSSGAKVIWGEDEIQMLIKAVNLFPAGTAQRWETVANFIKQHVPSSKKSPKEVLAKAKELQRLG</sequence>
<dbReference type="Gene3D" id="1.10.10.60">
    <property type="entry name" value="Homeodomain-like"/>
    <property type="match status" value="1"/>
</dbReference>
<dbReference type="CDD" id="cd06257">
    <property type="entry name" value="DnaJ"/>
    <property type="match status" value="1"/>
</dbReference>
<dbReference type="SMART" id="SM00271">
    <property type="entry name" value="DnaJ"/>
    <property type="match status" value="1"/>
</dbReference>
<dbReference type="InterPro" id="IPR001005">
    <property type="entry name" value="SANT/Myb"/>
</dbReference>
<keyword evidence="8" id="KW-1185">Reference proteome</keyword>
<dbReference type="AlphaFoldDB" id="A0AAD9N6A1"/>
<feature type="coiled-coil region" evidence="4">
    <location>
        <begin position="359"/>
        <end position="409"/>
    </location>
</feature>
<keyword evidence="3" id="KW-0143">Chaperone</keyword>